<proteinExistence type="inferred from homology"/>
<dbReference type="NCBIfam" id="TIGR02937">
    <property type="entry name" value="sigma70-ECF"/>
    <property type="match status" value="1"/>
</dbReference>
<dbReference type="InterPro" id="IPR007627">
    <property type="entry name" value="RNA_pol_sigma70_r2"/>
</dbReference>
<dbReference type="SUPFAM" id="SSF88946">
    <property type="entry name" value="Sigma2 domain of RNA polymerase sigma factors"/>
    <property type="match status" value="1"/>
</dbReference>
<gene>
    <name evidence="8" type="primary">sigM</name>
    <name evidence="8" type="ORF">AULFYP135_00678</name>
</gene>
<organism evidence="8">
    <name type="scientific">uncultured Anaerotruncus sp</name>
    <dbReference type="NCBI Taxonomy" id="905011"/>
    <lineage>
        <taxon>Bacteria</taxon>
        <taxon>Bacillati</taxon>
        <taxon>Bacillota</taxon>
        <taxon>Clostridia</taxon>
        <taxon>Eubacteriales</taxon>
        <taxon>Oscillospiraceae</taxon>
        <taxon>Anaerotruncus</taxon>
        <taxon>environmental samples</taxon>
    </lineage>
</organism>
<evidence type="ECO:0000256" key="5">
    <source>
        <dbReference type="ARBA" id="ARBA00023163"/>
    </source>
</evidence>
<protein>
    <submittedName>
        <fullName evidence="8">RNA polymerase sigma factor SigM</fullName>
    </submittedName>
</protein>
<dbReference type="InterPro" id="IPR013249">
    <property type="entry name" value="RNA_pol_sigma70_r4_t2"/>
</dbReference>
<dbReference type="AlphaFoldDB" id="A0A6N2S0H3"/>
<dbReference type="InterPro" id="IPR039425">
    <property type="entry name" value="RNA_pol_sigma-70-like"/>
</dbReference>
<dbReference type="Gene3D" id="1.10.10.10">
    <property type="entry name" value="Winged helix-like DNA-binding domain superfamily/Winged helix DNA-binding domain"/>
    <property type="match status" value="1"/>
</dbReference>
<dbReference type="PANTHER" id="PTHR43133:SF8">
    <property type="entry name" value="RNA POLYMERASE SIGMA FACTOR HI_1459-RELATED"/>
    <property type="match status" value="1"/>
</dbReference>
<dbReference type="Pfam" id="PF04542">
    <property type="entry name" value="Sigma70_r2"/>
    <property type="match status" value="1"/>
</dbReference>
<reference evidence="8" key="1">
    <citation type="submission" date="2019-11" db="EMBL/GenBank/DDBJ databases">
        <authorList>
            <person name="Feng L."/>
        </authorList>
    </citation>
    <scope>NUCLEOTIDE SEQUENCE</scope>
    <source>
        <strain evidence="8">AundefinedLFYP135</strain>
    </source>
</reference>
<dbReference type="PANTHER" id="PTHR43133">
    <property type="entry name" value="RNA POLYMERASE ECF-TYPE SIGMA FACTO"/>
    <property type="match status" value="1"/>
</dbReference>
<dbReference type="InterPro" id="IPR013325">
    <property type="entry name" value="RNA_pol_sigma_r2"/>
</dbReference>
<comment type="similarity">
    <text evidence="1">Belongs to the sigma-70 factor family. ECF subfamily.</text>
</comment>
<evidence type="ECO:0000256" key="4">
    <source>
        <dbReference type="ARBA" id="ARBA00023125"/>
    </source>
</evidence>
<keyword evidence="5" id="KW-0804">Transcription</keyword>
<keyword evidence="2" id="KW-0805">Transcription regulation</keyword>
<keyword evidence="4" id="KW-0238">DNA-binding</keyword>
<evidence type="ECO:0000259" key="6">
    <source>
        <dbReference type="Pfam" id="PF04542"/>
    </source>
</evidence>
<dbReference type="SUPFAM" id="SSF88659">
    <property type="entry name" value="Sigma3 and sigma4 domains of RNA polymerase sigma factors"/>
    <property type="match status" value="1"/>
</dbReference>
<dbReference type="EMBL" id="CACRSL010000003">
    <property type="protein sequence ID" value="VYS86268.1"/>
    <property type="molecule type" value="Genomic_DNA"/>
</dbReference>
<evidence type="ECO:0000313" key="8">
    <source>
        <dbReference type="EMBL" id="VYS86268.1"/>
    </source>
</evidence>
<accession>A0A6N2S0H3</accession>
<feature type="domain" description="RNA polymerase sigma factor 70 region 4 type 2" evidence="7">
    <location>
        <begin position="109"/>
        <end position="148"/>
    </location>
</feature>
<dbReference type="InterPro" id="IPR036388">
    <property type="entry name" value="WH-like_DNA-bd_sf"/>
</dbReference>
<dbReference type="InterPro" id="IPR013324">
    <property type="entry name" value="RNA_pol_sigma_r3/r4-like"/>
</dbReference>
<dbReference type="Gene3D" id="1.10.1740.10">
    <property type="match status" value="1"/>
</dbReference>
<name>A0A6N2S0H3_9FIRM</name>
<evidence type="ECO:0000256" key="2">
    <source>
        <dbReference type="ARBA" id="ARBA00023015"/>
    </source>
</evidence>
<dbReference type="GO" id="GO:0003677">
    <property type="term" value="F:DNA binding"/>
    <property type="evidence" value="ECO:0007669"/>
    <property type="project" value="UniProtKB-KW"/>
</dbReference>
<evidence type="ECO:0000259" key="7">
    <source>
        <dbReference type="Pfam" id="PF08281"/>
    </source>
</evidence>
<dbReference type="InterPro" id="IPR014284">
    <property type="entry name" value="RNA_pol_sigma-70_dom"/>
</dbReference>
<dbReference type="GO" id="GO:0016987">
    <property type="term" value="F:sigma factor activity"/>
    <property type="evidence" value="ECO:0007669"/>
    <property type="project" value="UniProtKB-KW"/>
</dbReference>
<evidence type="ECO:0000256" key="1">
    <source>
        <dbReference type="ARBA" id="ARBA00010641"/>
    </source>
</evidence>
<dbReference type="Pfam" id="PF08281">
    <property type="entry name" value="Sigma70_r4_2"/>
    <property type="match status" value="1"/>
</dbReference>
<keyword evidence="3" id="KW-0731">Sigma factor</keyword>
<dbReference type="GO" id="GO:0006352">
    <property type="term" value="P:DNA-templated transcription initiation"/>
    <property type="evidence" value="ECO:0007669"/>
    <property type="project" value="InterPro"/>
</dbReference>
<feature type="domain" description="RNA polymerase sigma-70 region 2" evidence="6">
    <location>
        <begin position="5"/>
        <end position="72"/>
    </location>
</feature>
<evidence type="ECO:0000256" key="3">
    <source>
        <dbReference type="ARBA" id="ARBA00023082"/>
    </source>
</evidence>
<sequence>MVEELYRTYKQDVYGYLLSLTRDPSLAEDLLSETFLKAIQSLPKFRGDSTSKTWLLGIARNVWLQELRRRRKTVEYSDLLEVYVGEGMIDHFLTREAVARVGELLREKEERARRVVALRVDGTPYQEIARELGITENSARVIDFRTKKWLKQTLEKEGLL</sequence>